<reference evidence="1 2" key="1">
    <citation type="journal article" date="2007" name="Appl. Environ. Microbiol.">
        <title>Isolation of key methanogens for global methane emission from rice paddy fields: a novel isolate affiliated with the clone cluster rice cluster I.</title>
        <authorList>
            <person name="Sakai S."/>
            <person name="Imachi H."/>
            <person name="Sekiguchi Y."/>
            <person name="Ohashi A."/>
            <person name="Harada H."/>
            <person name="Kamagata Y."/>
        </authorList>
    </citation>
    <scope>NUCLEOTIDE SEQUENCE [LARGE SCALE GENOMIC DNA]</scope>
    <source>
        <strain evidence="2">DSM 17711 / JCM 13418 / NBRC 101707 / SANAE</strain>
    </source>
</reference>
<dbReference type="KEGG" id="mpd:MCP_1097"/>
<name>D1YXJ7_METPS</name>
<dbReference type="InParanoid" id="D1YXJ7"/>
<keyword evidence="2" id="KW-1185">Reference proteome</keyword>
<reference evidence="1 2" key="2">
    <citation type="journal article" date="2008" name="Int. J. Syst. Evol. Microbiol.">
        <title>Methanocella paludicola gen. nov., sp. nov., a methane-producing archaeon, the first isolate of the lineage 'Rice Cluster I', and proposal of the new archaeal order Methanocellales ord. nov.</title>
        <authorList>
            <person name="Sakai S."/>
            <person name="Imachi H."/>
            <person name="Hanada S."/>
            <person name="Ohashi A."/>
            <person name="Harada H."/>
            <person name="Kamagata Y."/>
        </authorList>
    </citation>
    <scope>NUCLEOTIDE SEQUENCE [LARGE SCALE GENOMIC DNA]</scope>
    <source>
        <strain evidence="2">DSM 17711 / JCM 13418 / NBRC 101707 / SANAE</strain>
    </source>
</reference>
<reference evidence="2" key="3">
    <citation type="journal article" date="2011" name="PLoS ONE">
        <title>Genome sequence of a mesophilic hydrogenotrophic methanogen Methanocella paludicola, the first cultivated representative of the order Methanocellales.</title>
        <authorList>
            <person name="Sakai S."/>
            <person name="Takaki Y."/>
            <person name="Shimamura S."/>
            <person name="Sekine M."/>
            <person name="Tajima T."/>
            <person name="Kosugi H."/>
            <person name="Ichikawa N."/>
            <person name="Tasumi E."/>
            <person name="Hiraki A.T."/>
            <person name="Shimizu A."/>
            <person name="Kato Y."/>
            <person name="Nishiko R."/>
            <person name="Mori K."/>
            <person name="Fujita N."/>
            <person name="Imachi H."/>
            <person name="Takai K."/>
        </authorList>
    </citation>
    <scope>NUCLEOTIDE SEQUENCE [LARGE SCALE GENOMIC DNA]</scope>
    <source>
        <strain evidence="2">DSM 17711 / JCM 13418 / NBRC 101707 / SANAE</strain>
    </source>
</reference>
<evidence type="ECO:0000313" key="1">
    <source>
        <dbReference type="EMBL" id="BAI61169.1"/>
    </source>
</evidence>
<dbReference type="EMBL" id="AP011532">
    <property type="protein sequence ID" value="BAI61169.1"/>
    <property type="molecule type" value="Genomic_DNA"/>
</dbReference>
<proteinExistence type="predicted"/>
<organism evidence="1 2">
    <name type="scientific">Methanocella paludicola (strain DSM 17711 / JCM 13418 / NBRC 101707 / SANAE)</name>
    <dbReference type="NCBI Taxonomy" id="304371"/>
    <lineage>
        <taxon>Archaea</taxon>
        <taxon>Methanobacteriati</taxon>
        <taxon>Methanobacteriota</taxon>
        <taxon>Stenosarchaea group</taxon>
        <taxon>Methanomicrobia</taxon>
        <taxon>Methanocellales</taxon>
        <taxon>Methanocellaceae</taxon>
        <taxon>Methanocella</taxon>
    </lineage>
</organism>
<sequence length="155" mass="15739">MVRIRALPIAACLIISLSLVSVPCGAISLGAGILFDKHIGDTINFNFGKTIGVGNSAFGIAGLNVAVSWGADYDLAAMAGYPYGYGGVGSVTQGDMGYNLGVTVDAVQGAGFNGAAWGVPVVEQDITTTHFGQAIAESAQISDTQVAFPFSAGYI</sequence>
<protein>
    <submittedName>
        <fullName evidence="1">Uncharacterized protein</fullName>
    </submittedName>
</protein>
<dbReference type="eggNOG" id="arCOG11122">
    <property type="taxonomic scope" value="Archaea"/>
</dbReference>
<dbReference type="Proteomes" id="UP000001882">
    <property type="component" value="Chromosome"/>
</dbReference>
<gene>
    <name evidence="1" type="ordered locus">MCP_1097</name>
</gene>
<dbReference type="AlphaFoldDB" id="D1YXJ7"/>
<accession>D1YXJ7</accession>
<evidence type="ECO:0000313" key="2">
    <source>
        <dbReference type="Proteomes" id="UP000001882"/>
    </source>
</evidence>